<protein>
    <submittedName>
        <fullName evidence="1">Uncharacterized protein</fullName>
    </submittedName>
</protein>
<dbReference type="EMBL" id="JAENIK010000001">
    <property type="protein sequence ID" value="MBK1814074.1"/>
    <property type="molecule type" value="Genomic_DNA"/>
</dbReference>
<gene>
    <name evidence="1" type="ORF">JIN84_00440</name>
</gene>
<dbReference type="InterPro" id="IPR041055">
    <property type="entry name" value="Kinase-PolyVal"/>
</dbReference>
<evidence type="ECO:0000313" key="1">
    <source>
        <dbReference type="EMBL" id="MBK1814074.1"/>
    </source>
</evidence>
<reference evidence="1" key="1">
    <citation type="submission" date="2021-01" db="EMBL/GenBank/DDBJ databases">
        <title>Modified the classification status of verrucomicrobia.</title>
        <authorList>
            <person name="Feng X."/>
        </authorList>
    </citation>
    <scope>NUCLEOTIDE SEQUENCE</scope>
    <source>
        <strain evidence="1">JCM 18052</strain>
    </source>
</reference>
<accession>A0A934VA74</accession>
<dbReference type="RefSeq" id="WP_200349040.1">
    <property type="nucleotide sequence ID" value="NZ_BAABHZ010000005.1"/>
</dbReference>
<keyword evidence="2" id="KW-1185">Reference proteome</keyword>
<sequence length="281" mass="31521">MLYPLPETFYLCRIGRPVDDRGSVKSEGASVSECGSRILTGGASRKGLPWRQLNETERLSEPDRDRPLCDACNELAGRLRPSGPDGEIDEWSLYDESFRRLVEWAEGSGCFFEGLQPLKEGGREHDLTFIEESRTWLKFTKPAAAGYVVTFNFGAPALEPALPLEYLERLLLQNEIFADRVSFVGVAGERHRPRIVTRQPHIRGEDATPDEIVFLMAELGFQPLPARFSIGYADSLAFIREDVAVFDLRPANVVRTKEGLIVPIDAIPFRLTPEAREILAD</sequence>
<proteinExistence type="predicted"/>
<evidence type="ECO:0000313" key="2">
    <source>
        <dbReference type="Proteomes" id="UP000600139"/>
    </source>
</evidence>
<organism evidence="1 2">
    <name type="scientific">Luteolibacter yonseiensis</name>
    <dbReference type="NCBI Taxonomy" id="1144680"/>
    <lineage>
        <taxon>Bacteria</taxon>
        <taxon>Pseudomonadati</taxon>
        <taxon>Verrucomicrobiota</taxon>
        <taxon>Verrucomicrobiia</taxon>
        <taxon>Verrucomicrobiales</taxon>
        <taxon>Verrucomicrobiaceae</taxon>
        <taxon>Luteolibacter</taxon>
    </lineage>
</organism>
<dbReference type="Pfam" id="PF18762">
    <property type="entry name" value="Kinase-PolyVal"/>
    <property type="match status" value="1"/>
</dbReference>
<comment type="caution">
    <text evidence="1">The sequence shown here is derived from an EMBL/GenBank/DDBJ whole genome shotgun (WGS) entry which is preliminary data.</text>
</comment>
<dbReference type="AlphaFoldDB" id="A0A934VA74"/>
<dbReference type="Proteomes" id="UP000600139">
    <property type="component" value="Unassembled WGS sequence"/>
</dbReference>
<name>A0A934VA74_9BACT</name>